<proteinExistence type="predicted"/>
<dbReference type="AlphaFoldDB" id="A0A1I7W8P7"/>
<dbReference type="WBParaSite" id="Hba_01014">
    <property type="protein sequence ID" value="Hba_01014"/>
    <property type="gene ID" value="Hba_01014"/>
</dbReference>
<evidence type="ECO:0000313" key="1">
    <source>
        <dbReference type="Proteomes" id="UP000095283"/>
    </source>
</evidence>
<organism evidence="1 2">
    <name type="scientific">Heterorhabditis bacteriophora</name>
    <name type="common">Entomopathogenic nematode worm</name>
    <dbReference type="NCBI Taxonomy" id="37862"/>
    <lineage>
        <taxon>Eukaryota</taxon>
        <taxon>Metazoa</taxon>
        <taxon>Ecdysozoa</taxon>
        <taxon>Nematoda</taxon>
        <taxon>Chromadorea</taxon>
        <taxon>Rhabditida</taxon>
        <taxon>Rhabditina</taxon>
        <taxon>Rhabditomorpha</taxon>
        <taxon>Strongyloidea</taxon>
        <taxon>Heterorhabditidae</taxon>
        <taxon>Heterorhabditis</taxon>
    </lineage>
</organism>
<sequence>MFHFNSIRLEAVRKMLTYGYLNGDIGSDKAKLTAKDVPLLHPDQHRVDAYVADVVMNHQQFSTKRQLAKTHYPTCFPGYSIVRLLTSEQLRWGQTLGPRLHNHILAKLRRGNSKQFLLYGKRRLGNAMFAQEQIRLLASHRTSTSFILMKRSR</sequence>
<reference evidence="2" key="1">
    <citation type="submission" date="2016-11" db="UniProtKB">
        <authorList>
            <consortium name="WormBaseParasite"/>
        </authorList>
    </citation>
    <scope>IDENTIFICATION</scope>
</reference>
<protein>
    <submittedName>
        <fullName evidence="2">LisH domain-containing protein</fullName>
    </submittedName>
</protein>
<keyword evidence="1" id="KW-1185">Reference proteome</keyword>
<evidence type="ECO:0000313" key="2">
    <source>
        <dbReference type="WBParaSite" id="Hba_01014"/>
    </source>
</evidence>
<name>A0A1I7W8P7_HETBA</name>
<dbReference type="Proteomes" id="UP000095283">
    <property type="component" value="Unplaced"/>
</dbReference>
<accession>A0A1I7W8P7</accession>